<dbReference type="Gene3D" id="3.10.450.50">
    <property type="match status" value="1"/>
</dbReference>
<dbReference type="InterPro" id="IPR013324">
    <property type="entry name" value="RNA_pol_sigma_r3/r4-like"/>
</dbReference>
<dbReference type="Proteomes" id="UP001500729">
    <property type="component" value="Unassembled WGS sequence"/>
</dbReference>
<comment type="caution">
    <text evidence="8">The sequence shown here is derived from an EMBL/GenBank/DDBJ whole genome shotgun (WGS) entry which is preliminary data.</text>
</comment>
<feature type="domain" description="RNA polymerase sigma-70 region 2" evidence="6">
    <location>
        <begin position="8"/>
        <end position="71"/>
    </location>
</feature>
<dbReference type="EMBL" id="BAAAGS010000039">
    <property type="protein sequence ID" value="GAA0545428.1"/>
    <property type="molecule type" value="Genomic_DNA"/>
</dbReference>
<dbReference type="InterPro" id="IPR013325">
    <property type="entry name" value="RNA_pol_sigma_r2"/>
</dbReference>
<accession>A0ABN1DK38</accession>
<dbReference type="InterPro" id="IPR032710">
    <property type="entry name" value="NTF2-like_dom_sf"/>
</dbReference>
<dbReference type="Gene3D" id="1.10.1740.10">
    <property type="match status" value="1"/>
</dbReference>
<dbReference type="SUPFAM" id="SSF88659">
    <property type="entry name" value="Sigma3 and sigma4 domains of RNA polymerase sigma factors"/>
    <property type="match status" value="1"/>
</dbReference>
<evidence type="ECO:0000256" key="3">
    <source>
        <dbReference type="ARBA" id="ARBA00023015"/>
    </source>
</evidence>
<dbReference type="SUPFAM" id="SSF88946">
    <property type="entry name" value="Sigma2 domain of RNA polymerase sigma factors"/>
    <property type="match status" value="1"/>
</dbReference>
<proteinExistence type="inferred from homology"/>
<dbReference type="InterPro" id="IPR052704">
    <property type="entry name" value="ECF_Sigma-70_Domain"/>
</dbReference>
<evidence type="ECO:0000313" key="9">
    <source>
        <dbReference type="Proteomes" id="UP001500729"/>
    </source>
</evidence>
<dbReference type="NCBIfam" id="TIGR02937">
    <property type="entry name" value="sigma70-ECF"/>
    <property type="match status" value="1"/>
</dbReference>
<dbReference type="Gene3D" id="1.10.10.10">
    <property type="entry name" value="Winged helix-like DNA-binding domain superfamily/Winged helix DNA-binding domain"/>
    <property type="match status" value="1"/>
</dbReference>
<dbReference type="SUPFAM" id="SSF54427">
    <property type="entry name" value="NTF2-like"/>
    <property type="match status" value="1"/>
</dbReference>
<keyword evidence="3" id="KW-0805">Transcription regulation</keyword>
<organism evidence="8 9">
    <name type="scientific">Saccharopolyspora erythraea</name>
    <name type="common">Streptomyces erythraeus</name>
    <dbReference type="NCBI Taxonomy" id="1836"/>
    <lineage>
        <taxon>Bacteria</taxon>
        <taxon>Bacillati</taxon>
        <taxon>Actinomycetota</taxon>
        <taxon>Actinomycetes</taxon>
        <taxon>Pseudonocardiales</taxon>
        <taxon>Pseudonocardiaceae</taxon>
        <taxon>Saccharopolyspora</taxon>
    </lineage>
</organism>
<dbReference type="InterPro" id="IPR007627">
    <property type="entry name" value="RNA_pol_sigma70_r2"/>
</dbReference>
<dbReference type="Pfam" id="PF08281">
    <property type="entry name" value="Sigma70_r4_2"/>
    <property type="match status" value="1"/>
</dbReference>
<dbReference type="InterPro" id="IPR013249">
    <property type="entry name" value="RNA_pol_sigma70_r4_t2"/>
</dbReference>
<dbReference type="NCBIfam" id="NF007214">
    <property type="entry name" value="PRK09636.1"/>
    <property type="match status" value="1"/>
</dbReference>
<comment type="subunit">
    <text evidence="2">Interacts transiently with the RNA polymerase catalytic core formed by RpoA, RpoB, RpoC and RpoZ (2 alpha, 1 beta, 1 beta' and 1 omega subunit) to form the RNA polymerase holoenzyme that can initiate transcription.</text>
</comment>
<dbReference type="Pfam" id="PF04542">
    <property type="entry name" value="Sigma70_r2"/>
    <property type="match status" value="1"/>
</dbReference>
<dbReference type="PANTHER" id="PTHR30173">
    <property type="entry name" value="SIGMA 19 FACTOR"/>
    <property type="match status" value="1"/>
</dbReference>
<dbReference type="InterPro" id="IPR014303">
    <property type="entry name" value="RNA_pol_sigma-70_ECF"/>
</dbReference>
<dbReference type="NCBIfam" id="TIGR02957">
    <property type="entry name" value="SigX4"/>
    <property type="match status" value="1"/>
</dbReference>
<dbReference type="InterPro" id="IPR036388">
    <property type="entry name" value="WH-like_DNA-bd_sf"/>
</dbReference>
<gene>
    <name evidence="8" type="primary">sigJ_2</name>
    <name evidence="8" type="ORF">GCM10009533_50460</name>
</gene>
<dbReference type="RefSeq" id="WP_009947373.1">
    <property type="nucleotide sequence ID" value="NZ_BAAAGS010000039.1"/>
</dbReference>
<dbReference type="InterPro" id="IPR014284">
    <property type="entry name" value="RNA_pol_sigma-70_dom"/>
</dbReference>
<evidence type="ECO:0000259" key="6">
    <source>
        <dbReference type="Pfam" id="PF04542"/>
    </source>
</evidence>
<evidence type="ECO:0000256" key="2">
    <source>
        <dbReference type="ARBA" id="ARBA00011344"/>
    </source>
</evidence>
<dbReference type="PANTHER" id="PTHR30173:SF36">
    <property type="entry name" value="ECF RNA POLYMERASE SIGMA FACTOR SIGJ"/>
    <property type="match status" value="1"/>
</dbReference>
<keyword evidence="4" id="KW-0731">Sigma factor</keyword>
<evidence type="ECO:0000259" key="7">
    <source>
        <dbReference type="Pfam" id="PF08281"/>
    </source>
</evidence>
<evidence type="ECO:0000256" key="1">
    <source>
        <dbReference type="ARBA" id="ARBA00010641"/>
    </source>
</evidence>
<keyword evidence="5" id="KW-0804">Transcription</keyword>
<evidence type="ECO:0000313" key="8">
    <source>
        <dbReference type="EMBL" id="GAA0545428.1"/>
    </source>
</evidence>
<protein>
    <submittedName>
        <fullName evidence="8">RNA polymerase sigma factor SigJ</fullName>
    </submittedName>
</protein>
<comment type="similarity">
    <text evidence="1">Belongs to the sigma-70 factor family. ECF subfamily.</text>
</comment>
<sequence>MAPETDEFEALRPRMFGLAYRLLGSAQDAEDVVQDAFLRWQGADRAAVRNPWAWLAKVVTNLALNRLSSARVRRERYVGQWLPEPVLTTTGALGPLETAEQRESVSLALLVLLERLKPAERAVYVLREAFGYGHREVAEVLGTTEANSRQIHRRARASLEDAEAASASEISDEDRARWRDLVARFMAAARAGDLRGLEQLLTADVMSWADGGGRVGTARRPVLGRDRVARYLAGGLTRFAAGVDVVFDEVNGVPAVLALVDGAVRGVLVPEFSAERISALRIIANPDKLAFIARQSAAVSHPAVSPGSHR</sequence>
<evidence type="ECO:0000256" key="4">
    <source>
        <dbReference type="ARBA" id="ARBA00023082"/>
    </source>
</evidence>
<evidence type="ECO:0000256" key="5">
    <source>
        <dbReference type="ARBA" id="ARBA00023163"/>
    </source>
</evidence>
<name>A0ABN1DK38_SACER</name>
<feature type="domain" description="RNA polymerase sigma factor 70 region 4 type 2" evidence="7">
    <location>
        <begin position="107"/>
        <end position="159"/>
    </location>
</feature>
<keyword evidence="9" id="KW-1185">Reference proteome</keyword>
<reference evidence="8 9" key="1">
    <citation type="journal article" date="2019" name="Int. J. Syst. Evol. Microbiol.">
        <title>The Global Catalogue of Microorganisms (GCM) 10K type strain sequencing project: providing services to taxonomists for standard genome sequencing and annotation.</title>
        <authorList>
            <consortium name="The Broad Institute Genomics Platform"/>
            <consortium name="The Broad Institute Genome Sequencing Center for Infectious Disease"/>
            <person name="Wu L."/>
            <person name="Ma J."/>
        </authorList>
    </citation>
    <scope>NUCLEOTIDE SEQUENCE [LARGE SCALE GENOMIC DNA]</scope>
    <source>
        <strain evidence="8 9">JCM 10303</strain>
    </source>
</reference>